<dbReference type="Proteomes" id="UP000035722">
    <property type="component" value="Unassembled WGS sequence"/>
</dbReference>
<reference evidence="2" key="1">
    <citation type="journal article" date="2014" name="Genome Announc.">
        <title>Genome Sequence of Arthrobacter siccitolerans 4J27, a Xeroprotectant-Producing Desiccation-Tolerant Microorganism.</title>
        <authorList>
            <person name="Manzanera M."/>
            <person name="Santa-Cruz-Calvo L."/>
            <person name="Vilchez J.I."/>
            <person name="Garcia-Fontana C."/>
            <person name="Silva-Castro G.A."/>
            <person name="Calvo C."/>
            <person name="Gonzalez-Lopez J."/>
        </authorList>
    </citation>
    <scope>NUCLEOTIDE SEQUENCE [LARGE SCALE GENOMIC DNA]</scope>
    <source>
        <strain evidence="2">4J27</strain>
    </source>
</reference>
<dbReference type="EMBL" id="CAQI01000027">
    <property type="protein sequence ID" value="CCQ44494.1"/>
    <property type="molecule type" value="Genomic_DNA"/>
</dbReference>
<keyword evidence="2" id="KW-1185">Reference proteome</keyword>
<sequence length="58" mass="6333">MQPLSADAEVAVNIRTRAVFLAMLAIAASIQLQPNDHRTRCFEPDVNMLLPVAAKAEN</sequence>
<gene>
    <name evidence="1" type="ORF">ARTSIC4J27_420</name>
</gene>
<proteinExistence type="predicted"/>
<protein>
    <submittedName>
        <fullName evidence="1">Uncharacterized protein</fullName>
    </submittedName>
</protein>
<accession>A0A024GYE5</accession>
<dbReference type="AlphaFoldDB" id="A0A024GYE5"/>
<comment type="caution">
    <text evidence="1">The sequence shown here is derived from an EMBL/GenBank/DDBJ whole genome shotgun (WGS) entry which is preliminary data.</text>
</comment>
<evidence type="ECO:0000313" key="1">
    <source>
        <dbReference type="EMBL" id="CCQ44494.1"/>
    </source>
</evidence>
<name>A0A024GYE5_9MICC</name>
<evidence type="ECO:0000313" key="2">
    <source>
        <dbReference type="Proteomes" id="UP000035722"/>
    </source>
</evidence>
<organism evidence="1 2">
    <name type="scientific">Pseudarthrobacter siccitolerans</name>
    <dbReference type="NCBI Taxonomy" id="861266"/>
    <lineage>
        <taxon>Bacteria</taxon>
        <taxon>Bacillati</taxon>
        <taxon>Actinomycetota</taxon>
        <taxon>Actinomycetes</taxon>
        <taxon>Micrococcales</taxon>
        <taxon>Micrococcaceae</taxon>
        <taxon>Pseudarthrobacter</taxon>
    </lineage>
</organism>